<evidence type="ECO:0000313" key="2">
    <source>
        <dbReference type="EMBL" id="QBQ34864.1"/>
    </source>
</evidence>
<name>A0A4P7B978_9BURK</name>
<dbReference type="OrthoDB" id="9810066at2"/>
<reference evidence="1" key="3">
    <citation type="submission" date="2022-12" db="EMBL/GenBank/DDBJ databases">
        <authorList>
            <person name="Sun Q."/>
            <person name="Kim S."/>
        </authorList>
    </citation>
    <scope>NUCLEOTIDE SEQUENCE</scope>
    <source>
        <strain evidence="1">KCTC 12344</strain>
    </source>
</reference>
<dbReference type="InterPro" id="IPR007815">
    <property type="entry name" value="Emycin_Estase"/>
</dbReference>
<sequence length="454" mass="51188">MTDRSSNEDIIAGLRQDARPLAQPDDLNAVLEQIGDASIVLLGEATHGTREFYQLRAEISKRLIVEKGFDALAVEADWPDALRVSRYVQHGGDDMTAEGALSGFKRFPQWMWRNQEIVELVNWLRVHNGHVASAARKAGFYGLDLYSMAQSMHAVIAYLENVDPEAAARARQRYACIDHMAEDPQRYGYATTFGMKEDCEREVVRQLMELTRQANEHVRAGAGLVPDELFYAQQNARVARNAETYYRSMFQSRDESWNVRDSHMAETLEALREHIAQRTGKPAKVVVWAHNSHLGDARATEMGEGGQLNLGQLVRERYRPEDTFLLGFTTHTGTVTAATDWDGPAELKGLVPSRQDSVERLMHEVSVSSGWARFLLPIRGRDSMLARLPSRCLERAIGVIYRPGTERHSHYFHADAAKQFDALIHVDSSTALQPLERSALWQQDEVPETYPSGL</sequence>
<accession>A0A4P7B978</accession>
<reference evidence="1" key="1">
    <citation type="journal article" date="2014" name="Int. J. Syst. Evol. Microbiol.">
        <title>Complete genome sequence of Corynebacterium casei LMG S-19264T (=DSM 44701T), isolated from a smear-ripened cheese.</title>
        <authorList>
            <consortium name="US DOE Joint Genome Institute (JGI-PGF)"/>
            <person name="Walter F."/>
            <person name="Albersmeier A."/>
            <person name="Kalinowski J."/>
            <person name="Ruckert C."/>
        </authorList>
    </citation>
    <scope>NUCLEOTIDE SEQUENCE</scope>
    <source>
        <strain evidence="1">KCTC 12344</strain>
    </source>
</reference>
<dbReference type="Gene3D" id="1.20.1440.30">
    <property type="entry name" value="Biosynthetic Protein domain"/>
    <property type="match status" value="1"/>
</dbReference>
<dbReference type="Proteomes" id="UP000619512">
    <property type="component" value="Unassembled WGS sequence"/>
</dbReference>
<dbReference type="InterPro" id="IPR052036">
    <property type="entry name" value="Hydrolase/PRTase-associated"/>
</dbReference>
<evidence type="ECO:0000313" key="3">
    <source>
        <dbReference type="Proteomes" id="UP000294359"/>
    </source>
</evidence>
<dbReference type="EMBL" id="BMWW01000003">
    <property type="protein sequence ID" value="GGY89156.1"/>
    <property type="molecule type" value="Genomic_DNA"/>
</dbReference>
<dbReference type="Gene3D" id="3.40.1660.10">
    <property type="entry name" value="EreA-like (biosynthetic domain)"/>
    <property type="match status" value="1"/>
</dbReference>
<dbReference type="SUPFAM" id="SSF159501">
    <property type="entry name" value="EreA/ChaN-like"/>
    <property type="match status" value="1"/>
</dbReference>
<evidence type="ECO:0000313" key="4">
    <source>
        <dbReference type="Proteomes" id="UP000619512"/>
    </source>
</evidence>
<dbReference type="PANTHER" id="PTHR31299">
    <property type="entry name" value="ESTERASE, PUTATIVE (AFU_ORTHOLOGUE AFUA_1G05850)-RELATED"/>
    <property type="match status" value="1"/>
</dbReference>
<reference evidence="2 3" key="2">
    <citation type="submission" date="2019-03" db="EMBL/GenBank/DDBJ databases">
        <title>Draft Genome Sequences of Six Type Strains of the Genus Massilia.</title>
        <authorList>
            <person name="Miess H."/>
            <person name="Frediansyhah A."/>
            <person name="Gross H."/>
        </authorList>
    </citation>
    <scope>NUCLEOTIDE SEQUENCE [LARGE SCALE GENOMIC DNA]</scope>
    <source>
        <strain evidence="2 3">DSM 17505</strain>
    </source>
</reference>
<organism evidence="1 4">
    <name type="scientific">Pseudoduganella plicata</name>
    <dbReference type="NCBI Taxonomy" id="321984"/>
    <lineage>
        <taxon>Bacteria</taxon>
        <taxon>Pseudomonadati</taxon>
        <taxon>Pseudomonadota</taxon>
        <taxon>Betaproteobacteria</taxon>
        <taxon>Burkholderiales</taxon>
        <taxon>Oxalobacteraceae</taxon>
        <taxon>Telluria group</taxon>
        <taxon>Pseudoduganella</taxon>
    </lineage>
</organism>
<evidence type="ECO:0000313" key="1">
    <source>
        <dbReference type="EMBL" id="GGY89156.1"/>
    </source>
</evidence>
<protein>
    <submittedName>
        <fullName evidence="2">Erythromycin esterase family protein</fullName>
    </submittedName>
</protein>
<dbReference type="InterPro" id="IPR014622">
    <property type="entry name" value="UCP036794_erythomycin"/>
</dbReference>
<dbReference type="Gene3D" id="3.30.1870.10">
    <property type="entry name" value="EreA-like, domain 2"/>
    <property type="match status" value="1"/>
</dbReference>
<gene>
    <name evidence="2" type="ORF">E1742_00685</name>
    <name evidence="1" type="ORF">GCM10007388_23280</name>
</gene>
<dbReference type="RefSeq" id="WP_134382818.1">
    <property type="nucleotide sequence ID" value="NZ_BMWW01000003.1"/>
</dbReference>
<proteinExistence type="predicted"/>
<dbReference type="Pfam" id="PF05139">
    <property type="entry name" value="Erythro_esteras"/>
    <property type="match status" value="1"/>
</dbReference>
<dbReference type="PIRSF" id="PIRSF036794">
    <property type="entry name" value="UCP_erythr_ester"/>
    <property type="match status" value="1"/>
</dbReference>
<dbReference type="AlphaFoldDB" id="A0A4P7B978"/>
<dbReference type="Proteomes" id="UP000294359">
    <property type="component" value="Chromosome"/>
</dbReference>
<dbReference type="GO" id="GO:0046677">
    <property type="term" value="P:response to antibiotic"/>
    <property type="evidence" value="ECO:0007669"/>
    <property type="project" value="InterPro"/>
</dbReference>
<dbReference type="EMBL" id="CP038026">
    <property type="protein sequence ID" value="QBQ34864.1"/>
    <property type="molecule type" value="Genomic_DNA"/>
</dbReference>
<dbReference type="CDD" id="cd14728">
    <property type="entry name" value="Ere-like"/>
    <property type="match status" value="1"/>
</dbReference>
<keyword evidence="3" id="KW-1185">Reference proteome</keyword>
<dbReference type="PANTHER" id="PTHR31299:SF0">
    <property type="entry name" value="ESTERASE, PUTATIVE (AFU_ORTHOLOGUE AFUA_1G05850)-RELATED"/>
    <property type="match status" value="1"/>
</dbReference>